<dbReference type="RefSeq" id="WP_277566940.1">
    <property type="nucleotide sequence ID" value="NZ_JAPDHZ010000004.1"/>
</dbReference>
<evidence type="ECO:0000313" key="3">
    <source>
        <dbReference type="Proteomes" id="UP001153387"/>
    </source>
</evidence>
<accession>A0A9X4QP17</accession>
<proteinExistence type="predicted"/>
<dbReference type="Proteomes" id="UP001153387">
    <property type="component" value="Unassembled WGS sequence"/>
</dbReference>
<feature type="domain" description="Transposase zinc-ribbon" evidence="1">
    <location>
        <begin position="16"/>
        <end position="63"/>
    </location>
</feature>
<evidence type="ECO:0000313" key="2">
    <source>
        <dbReference type="EMBL" id="MDG0793101.1"/>
    </source>
</evidence>
<dbReference type="AlphaFoldDB" id="A0A9X4QP17"/>
<reference evidence="2 3" key="1">
    <citation type="submission" date="2022-10" db="EMBL/GenBank/DDBJ databases">
        <title>Comparative genomic analysis of Cohnella hashimotonis sp. nov., isolated from the International Space Station.</title>
        <authorList>
            <person name="Simpson A."/>
            <person name="Venkateswaran K."/>
        </authorList>
    </citation>
    <scope>NUCLEOTIDE SEQUENCE [LARGE SCALE GENOMIC DNA]</scope>
    <source>
        <strain evidence="2 3">DSM 18997</strain>
    </source>
</reference>
<protein>
    <submittedName>
        <fullName evidence="2">Transposase</fullName>
    </submittedName>
</protein>
<evidence type="ECO:0000259" key="1">
    <source>
        <dbReference type="Pfam" id="PF12760"/>
    </source>
</evidence>
<name>A0A9X4QP17_9BACL</name>
<sequence length="309" mass="34818">MLEAPMTNDEFLAAFGTEQACISSLFDARWPGGFRCSACGSTRYYEISTRRLPLYECASCRLQTSLIVGTVMEGSRTSLTRWFHAIYLLSRTDGISALRLSGLLQVTYKTAWLMAHKIRNAMSEADASILLTGDVRIDRCYYGDPTFDDARQPLLIGASFNDEGLPAVIKIKQPDPSHVYQNKRFVKPEGVQAFHEAHTNCSSLPEIHRYRKNHPALSLVARQLNAWLNLTFNGIGAKHLQGYLNEFTFRLNCAFRSASAFQSTVEWCANSPVVTYPQLTAFKPTLQVPWLYFGSKARWRGSHLSRWGA</sequence>
<dbReference type="EMBL" id="JAPDHZ010000004">
    <property type="protein sequence ID" value="MDG0793101.1"/>
    <property type="molecule type" value="Genomic_DNA"/>
</dbReference>
<keyword evidence="3" id="KW-1185">Reference proteome</keyword>
<gene>
    <name evidence="2" type="ORF">OMP38_21265</name>
</gene>
<dbReference type="Pfam" id="PF12760">
    <property type="entry name" value="Zn_ribbon_IS1595"/>
    <property type="match status" value="1"/>
</dbReference>
<dbReference type="InterPro" id="IPR024442">
    <property type="entry name" value="Transposase_Zn_ribbon"/>
</dbReference>
<comment type="caution">
    <text evidence="2">The sequence shown here is derived from an EMBL/GenBank/DDBJ whole genome shotgun (WGS) entry which is preliminary data.</text>
</comment>
<organism evidence="2 3">
    <name type="scientific">Cohnella ginsengisoli</name>
    <dbReference type="NCBI Taxonomy" id="425004"/>
    <lineage>
        <taxon>Bacteria</taxon>
        <taxon>Bacillati</taxon>
        <taxon>Bacillota</taxon>
        <taxon>Bacilli</taxon>
        <taxon>Bacillales</taxon>
        <taxon>Paenibacillaceae</taxon>
        <taxon>Cohnella</taxon>
    </lineage>
</organism>